<dbReference type="AlphaFoldDB" id="A0A023WSK3"/>
<proteinExistence type="predicted"/>
<gene>
    <name evidence="4" type="ORF">UIB01_11585</name>
</gene>
<dbReference type="PATRIC" id="fig|316.97.peg.2320"/>
<sequence length="372" mass="40181">MSQLFEPYTLKHMRLRNRAVVAPMTRVSAEAEGAANELMRDYYASFAKGGFGLIISEGIYTDTAFSQGYFNQPGLATEAHRDSWRLVVEAVHDAGAAFVAQLMHGGAQTQGNIHHARHIAPSAVQPSGFQLTFYGGEGPYATPAEMSEQEIQEAIQGFAQAARHAREAGFDGVELHGANGYLLHEFISAEFNQRLDQWGGDYLQRLNMPLAVIRAVRAEVGYDFVVGMRLSQSMVCDSKLKWEGGVDEAGQRFRALVDAGLDYLHVTEPDAAAPAFGEGPSFAAIAKSCVTIPVIGNGGIVTGEQAEGLLVDGDMDLVAIGKAALANNDWPQRIQQGLELSKFDGTMFVPMATITNELAWRNANDRPALGSS</sequence>
<dbReference type="InterPro" id="IPR001155">
    <property type="entry name" value="OxRdtase_FMN_N"/>
</dbReference>
<dbReference type="EMBL" id="CP007509">
    <property type="protein sequence ID" value="AHY43078.1"/>
    <property type="molecule type" value="Genomic_DNA"/>
</dbReference>
<dbReference type="Proteomes" id="UP000025238">
    <property type="component" value="Chromosome"/>
</dbReference>
<organism evidence="4 5">
    <name type="scientific">Stutzerimonas stutzeri</name>
    <name type="common">Pseudomonas stutzeri</name>
    <dbReference type="NCBI Taxonomy" id="316"/>
    <lineage>
        <taxon>Bacteria</taxon>
        <taxon>Pseudomonadati</taxon>
        <taxon>Pseudomonadota</taxon>
        <taxon>Gammaproteobacteria</taxon>
        <taxon>Pseudomonadales</taxon>
        <taxon>Pseudomonadaceae</taxon>
        <taxon>Stutzerimonas</taxon>
    </lineage>
</organism>
<protein>
    <submittedName>
        <fullName evidence="4">NADH:flavin oxidoreductase</fullName>
    </submittedName>
</protein>
<dbReference type="GO" id="GO:0016491">
    <property type="term" value="F:oxidoreductase activity"/>
    <property type="evidence" value="ECO:0007669"/>
    <property type="project" value="UniProtKB-KW"/>
</dbReference>
<dbReference type="OrthoDB" id="8523426at2"/>
<dbReference type="Pfam" id="PF00724">
    <property type="entry name" value="Oxidored_FMN"/>
    <property type="match status" value="1"/>
</dbReference>
<evidence type="ECO:0000256" key="1">
    <source>
        <dbReference type="ARBA" id="ARBA00022630"/>
    </source>
</evidence>
<accession>A0A023WSK3</accession>
<evidence type="ECO:0000256" key="2">
    <source>
        <dbReference type="ARBA" id="ARBA00023002"/>
    </source>
</evidence>
<dbReference type="KEGG" id="pstu:UIB01_11585"/>
<dbReference type="PANTHER" id="PTHR43656:SF2">
    <property type="entry name" value="BINDING OXIDOREDUCTASE, PUTATIVE (AFU_ORTHOLOGUE AFUA_2G08260)-RELATED"/>
    <property type="match status" value="1"/>
</dbReference>
<keyword evidence="2" id="KW-0560">Oxidoreductase</keyword>
<dbReference type="InterPro" id="IPR051799">
    <property type="entry name" value="NADH_flavin_oxidoreductase"/>
</dbReference>
<dbReference type="PANTHER" id="PTHR43656">
    <property type="entry name" value="BINDING OXIDOREDUCTASE, PUTATIVE (AFU_ORTHOLOGUE AFUA_2G08260)-RELATED"/>
    <property type="match status" value="1"/>
</dbReference>
<dbReference type="CDD" id="cd02803">
    <property type="entry name" value="OYE_like_FMN_family"/>
    <property type="match status" value="1"/>
</dbReference>
<evidence type="ECO:0000313" key="4">
    <source>
        <dbReference type="EMBL" id="AHY43078.1"/>
    </source>
</evidence>
<dbReference type="InterPro" id="IPR013785">
    <property type="entry name" value="Aldolase_TIM"/>
</dbReference>
<feature type="domain" description="NADH:flavin oxidoreductase/NADH oxidase N-terminal" evidence="3">
    <location>
        <begin position="3"/>
        <end position="340"/>
    </location>
</feature>
<keyword evidence="1" id="KW-0285">Flavoprotein</keyword>
<dbReference type="Gene3D" id="3.20.20.70">
    <property type="entry name" value="Aldolase class I"/>
    <property type="match status" value="1"/>
</dbReference>
<dbReference type="GO" id="GO:0010181">
    <property type="term" value="F:FMN binding"/>
    <property type="evidence" value="ECO:0007669"/>
    <property type="project" value="InterPro"/>
</dbReference>
<evidence type="ECO:0000259" key="3">
    <source>
        <dbReference type="Pfam" id="PF00724"/>
    </source>
</evidence>
<name>A0A023WSK3_STUST</name>
<reference evidence="4 5" key="1">
    <citation type="submission" date="2014-03" db="EMBL/GenBank/DDBJ databases">
        <title>Complete genome sequence of Pseudomonas stutzeri 19SMN4.</title>
        <authorList>
            <person name="Brunet-Galmes I."/>
            <person name="Nogales B."/>
            <person name="Busquets A."/>
            <person name="Pena A."/>
            <person name="Gomila M."/>
            <person name="Garcia-Valdes E."/>
            <person name="Lalucat J."/>
            <person name="Bennasar A."/>
            <person name="Bosch R."/>
        </authorList>
    </citation>
    <scope>NUCLEOTIDE SEQUENCE [LARGE SCALE GENOMIC DNA]</scope>
    <source>
        <strain evidence="4 5">19SMN4</strain>
    </source>
</reference>
<dbReference type="SUPFAM" id="SSF51395">
    <property type="entry name" value="FMN-linked oxidoreductases"/>
    <property type="match status" value="1"/>
</dbReference>
<evidence type="ECO:0000313" key="5">
    <source>
        <dbReference type="Proteomes" id="UP000025238"/>
    </source>
</evidence>